<feature type="region of interest" description="Disordered" evidence="2">
    <location>
        <begin position="1"/>
        <end position="36"/>
    </location>
</feature>
<name>A0AAN8EJK9_9EURO</name>
<feature type="region of interest" description="Disordered" evidence="2">
    <location>
        <begin position="358"/>
        <end position="380"/>
    </location>
</feature>
<evidence type="ECO:0000256" key="1">
    <source>
        <dbReference type="ARBA" id="ARBA00022801"/>
    </source>
</evidence>
<protein>
    <recommendedName>
        <fullName evidence="3">Alpha/beta hydrolase fold-3 domain-containing protein</fullName>
    </recommendedName>
</protein>
<reference evidence="4 5" key="1">
    <citation type="submission" date="2022-12" db="EMBL/GenBank/DDBJ databases">
        <title>Genomic features and morphological characterization of a novel Knufia sp. strain isolated from spacecraft assembly facility.</title>
        <authorList>
            <person name="Teixeira M."/>
            <person name="Chander A.M."/>
            <person name="Stajich J.E."/>
            <person name="Venkateswaran K."/>
        </authorList>
    </citation>
    <scope>NUCLEOTIDE SEQUENCE [LARGE SCALE GENOMIC DNA]</scope>
    <source>
        <strain evidence="4 5">FJI-L2-BK-P2</strain>
    </source>
</reference>
<feature type="compositionally biased region" description="Basic and acidic residues" evidence="2">
    <location>
        <begin position="1"/>
        <end position="10"/>
    </location>
</feature>
<evidence type="ECO:0000256" key="2">
    <source>
        <dbReference type="SAM" id="MobiDB-lite"/>
    </source>
</evidence>
<evidence type="ECO:0000313" key="5">
    <source>
        <dbReference type="Proteomes" id="UP001316803"/>
    </source>
</evidence>
<feature type="domain" description="Alpha/beta hydrolase fold-3" evidence="3">
    <location>
        <begin position="152"/>
        <end position="246"/>
    </location>
</feature>
<dbReference type="Proteomes" id="UP001316803">
    <property type="component" value="Unassembled WGS sequence"/>
</dbReference>
<dbReference type="InterPro" id="IPR013094">
    <property type="entry name" value="AB_hydrolase_3"/>
</dbReference>
<feature type="compositionally biased region" description="Polar residues" evidence="2">
    <location>
        <begin position="358"/>
        <end position="370"/>
    </location>
</feature>
<feature type="compositionally biased region" description="Basic and acidic residues" evidence="2">
    <location>
        <begin position="27"/>
        <end position="36"/>
    </location>
</feature>
<keyword evidence="5" id="KW-1185">Reference proteome</keyword>
<accession>A0AAN8EJK9</accession>
<dbReference type="AlphaFoldDB" id="A0AAN8EJK9"/>
<evidence type="ECO:0000259" key="3">
    <source>
        <dbReference type="Pfam" id="PF07859"/>
    </source>
</evidence>
<dbReference type="EMBL" id="JAKLMC020000003">
    <property type="protein sequence ID" value="KAK5957374.1"/>
    <property type="molecule type" value="Genomic_DNA"/>
</dbReference>
<dbReference type="PANTHER" id="PTHR48081">
    <property type="entry name" value="AB HYDROLASE SUPERFAMILY PROTEIN C4A8.06C"/>
    <property type="match status" value="1"/>
</dbReference>
<organism evidence="4 5">
    <name type="scientific">Knufia fluminis</name>
    <dbReference type="NCBI Taxonomy" id="191047"/>
    <lineage>
        <taxon>Eukaryota</taxon>
        <taxon>Fungi</taxon>
        <taxon>Dikarya</taxon>
        <taxon>Ascomycota</taxon>
        <taxon>Pezizomycotina</taxon>
        <taxon>Eurotiomycetes</taxon>
        <taxon>Chaetothyriomycetidae</taxon>
        <taxon>Chaetothyriales</taxon>
        <taxon>Trichomeriaceae</taxon>
        <taxon>Knufia</taxon>
    </lineage>
</organism>
<comment type="caution">
    <text evidence="4">The sequence shown here is derived from an EMBL/GenBank/DDBJ whole genome shotgun (WGS) entry which is preliminary data.</text>
</comment>
<feature type="compositionally biased region" description="Low complexity" evidence="2">
    <location>
        <begin position="295"/>
        <end position="308"/>
    </location>
</feature>
<feature type="region of interest" description="Disordered" evidence="2">
    <location>
        <begin position="254"/>
        <end position="344"/>
    </location>
</feature>
<keyword evidence="1" id="KW-0378">Hydrolase</keyword>
<sequence length="548" mass="62042">MAQPDTRDFGAEVEGFVPQPVEPVESTESRSSEQRPRVKVAFQNVFKKDDTREDPPENFLMNTMAMRPRSMSHHLQSTQVPSRKWLITKARFWRSLMTFGMTFHGWARPGAPKQSFIRKISTDTIPIDLYFYVPKDYEQKKKYQPEHRYPIVVNFHGGGFCMGHATDDRYWARVILKDTPAVFVSVNYRRAPEHPFPQPVDDCVEALLYLQTHAEELHLDPAQIALSGFSAGANLAFTVPFRLTYQYERQASEEHIPLEPQKRTASNWVPDPESPEEPDMTKLSSTDRAEQEMGLLTPLPDPNNTPTTKHNSPWSSATDLHQTPTNRSNYTAQSSRTNLLNLPGPRSALLRTITQGSHFSRLNRSDQNLPSSSGSSSPERAPRLRIVSILAWYPLLDWTSSRSEKKRASRNPGKTLPAVFTDLFDFSYLPAPDVEGHHCSPYASPALAPDHMIVDGLPQRIQMWLCEWDMLLAEGERFSERLSGLGKDVNVETIPGVPHGWDKSPNPFRDQKRTNELYERSAGYLRSVFGAADRRATVGEGIGLGGLR</sequence>
<feature type="domain" description="Alpha/beta hydrolase fold-3" evidence="3">
    <location>
        <begin position="384"/>
        <end position="501"/>
    </location>
</feature>
<dbReference type="SUPFAM" id="SSF53474">
    <property type="entry name" value="alpha/beta-Hydrolases"/>
    <property type="match status" value="2"/>
</dbReference>
<dbReference type="Pfam" id="PF07859">
    <property type="entry name" value="Abhydrolase_3"/>
    <property type="match status" value="2"/>
</dbReference>
<dbReference type="GO" id="GO:0016787">
    <property type="term" value="F:hydrolase activity"/>
    <property type="evidence" value="ECO:0007669"/>
    <property type="project" value="UniProtKB-KW"/>
</dbReference>
<feature type="compositionally biased region" description="Polar residues" evidence="2">
    <location>
        <begin position="309"/>
        <end position="340"/>
    </location>
</feature>
<dbReference type="PANTHER" id="PTHR48081:SF3">
    <property type="entry name" value="ALPHA_BETA HYDROLASE FOLD-3 DOMAIN-CONTAINING PROTEIN"/>
    <property type="match status" value="1"/>
</dbReference>
<evidence type="ECO:0000313" key="4">
    <source>
        <dbReference type="EMBL" id="KAK5957374.1"/>
    </source>
</evidence>
<proteinExistence type="predicted"/>
<dbReference type="InterPro" id="IPR050300">
    <property type="entry name" value="GDXG_lipolytic_enzyme"/>
</dbReference>
<dbReference type="InterPro" id="IPR029058">
    <property type="entry name" value="AB_hydrolase_fold"/>
</dbReference>
<gene>
    <name evidence="4" type="ORF">OHC33_001747</name>
</gene>
<dbReference type="Gene3D" id="3.40.50.1820">
    <property type="entry name" value="alpha/beta hydrolase"/>
    <property type="match status" value="2"/>
</dbReference>